<reference evidence="2 3" key="1">
    <citation type="submission" date="2021-03" db="EMBL/GenBank/DDBJ databases">
        <title>Genomic Encyclopedia of Type Strains, Phase IV (KMG-IV): sequencing the most valuable type-strain genomes for metagenomic binning, comparative biology and taxonomic classification.</title>
        <authorList>
            <person name="Goeker M."/>
        </authorList>
    </citation>
    <scope>NUCLEOTIDE SEQUENCE [LARGE SCALE GENOMIC DNA]</scope>
    <source>
        <strain evidence="2 3">DSM 21085</strain>
    </source>
</reference>
<comment type="caution">
    <text evidence="2">The sequence shown here is derived from an EMBL/GenBank/DDBJ whole genome shotgun (WGS) entry which is preliminary data.</text>
</comment>
<protein>
    <submittedName>
        <fullName evidence="2">Uncharacterized protein HemY</fullName>
    </submittedName>
</protein>
<evidence type="ECO:0000313" key="2">
    <source>
        <dbReference type="EMBL" id="MBP1950966.1"/>
    </source>
</evidence>
<feature type="transmembrane region" description="Helical" evidence="1">
    <location>
        <begin position="6"/>
        <end position="26"/>
    </location>
</feature>
<keyword evidence="1" id="KW-1133">Transmembrane helix</keyword>
<dbReference type="EMBL" id="JAGGKK010000040">
    <property type="protein sequence ID" value="MBP1950966.1"/>
    <property type="molecule type" value="Genomic_DNA"/>
</dbReference>
<gene>
    <name evidence="2" type="ORF">J2Z82_003944</name>
</gene>
<keyword evidence="1" id="KW-0472">Membrane</keyword>
<sequence>MGTGLSLLIILAIAVTIAEVLVAYFLIKKHNMKIWQSLYTSLPVIVIVWVVAIMYS</sequence>
<dbReference type="RefSeq" id="WP_209482409.1">
    <property type="nucleotide sequence ID" value="NZ_JAGGKK010000040.1"/>
</dbReference>
<feature type="transmembrane region" description="Helical" evidence="1">
    <location>
        <begin position="38"/>
        <end position="55"/>
    </location>
</feature>
<accession>A0ABS4HJ70</accession>
<proteinExistence type="predicted"/>
<evidence type="ECO:0000256" key="1">
    <source>
        <dbReference type="SAM" id="Phobius"/>
    </source>
</evidence>
<evidence type="ECO:0000313" key="3">
    <source>
        <dbReference type="Proteomes" id="UP001519328"/>
    </source>
</evidence>
<keyword evidence="1" id="KW-0812">Transmembrane</keyword>
<keyword evidence="3" id="KW-1185">Reference proteome</keyword>
<dbReference type="Proteomes" id="UP001519328">
    <property type="component" value="Unassembled WGS sequence"/>
</dbReference>
<name>A0ABS4HJ70_9BACI</name>
<organism evidence="2 3">
    <name type="scientific">Virgibacillus litoralis</name>
    <dbReference type="NCBI Taxonomy" id="578221"/>
    <lineage>
        <taxon>Bacteria</taxon>
        <taxon>Bacillati</taxon>
        <taxon>Bacillota</taxon>
        <taxon>Bacilli</taxon>
        <taxon>Bacillales</taxon>
        <taxon>Bacillaceae</taxon>
        <taxon>Virgibacillus</taxon>
    </lineage>
</organism>